<dbReference type="OrthoDB" id="3196277at2"/>
<proteinExistence type="predicted"/>
<dbReference type="EMBL" id="WJNG01000026">
    <property type="protein sequence ID" value="MRH45119.1"/>
    <property type="molecule type" value="Genomic_DNA"/>
</dbReference>
<keyword evidence="2" id="KW-1185">Reference proteome</keyword>
<protein>
    <submittedName>
        <fullName evidence="1">Uncharacterized protein</fullName>
    </submittedName>
</protein>
<comment type="caution">
    <text evidence="1">The sequence shown here is derived from an EMBL/GenBank/DDBJ whole genome shotgun (WGS) entry which is preliminary data.</text>
</comment>
<gene>
    <name evidence="1" type="ORF">GH741_20975</name>
</gene>
<accession>A0A6A8DMW7</accession>
<dbReference type="Proteomes" id="UP000799092">
    <property type="component" value="Unassembled WGS sequence"/>
</dbReference>
<reference evidence="1" key="1">
    <citation type="submission" date="2019-11" db="EMBL/GenBank/DDBJ databases">
        <authorList>
            <person name="Li J."/>
        </authorList>
    </citation>
    <scope>NUCLEOTIDE SEQUENCE</scope>
    <source>
        <strain evidence="1">B6B</strain>
    </source>
</reference>
<organism evidence="1 2">
    <name type="scientific">Aquibacillus halophilus</name>
    <dbReference type="NCBI Taxonomy" id="930132"/>
    <lineage>
        <taxon>Bacteria</taxon>
        <taxon>Bacillati</taxon>
        <taxon>Bacillota</taxon>
        <taxon>Bacilli</taxon>
        <taxon>Bacillales</taxon>
        <taxon>Bacillaceae</taxon>
        <taxon>Aquibacillus</taxon>
    </lineage>
</organism>
<evidence type="ECO:0000313" key="1">
    <source>
        <dbReference type="EMBL" id="MRH45119.1"/>
    </source>
</evidence>
<dbReference type="RefSeq" id="WP_153738714.1">
    <property type="nucleotide sequence ID" value="NZ_WJNG01000026.1"/>
</dbReference>
<evidence type="ECO:0000313" key="2">
    <source>
        <dbReference type="Proteomes" id="UP000799092"/>
    </source>
</evidence>
<dbReference type="AlphaFoldDB" id="A0A6A8DMW7"/>
<sequence length="431" mass="51210">MSKEIFQIDLNTEVLDELRNKVNEEQYISYNKRHGNHRAWDKICAIMDRLDDTVLFLNALKLNTGKHTRSAFDFFNFMNNASVVVECIKELAKIFNVPEDQITKSVDTFNQLGNDGKGTDERYFKYLRSLCSVHPVETSHHQTYQDNDFECSPFVVWNNQGIYNDDCDIYVVVYTSKDGDLNKRIPIYMSQIFEYVKSRLDFVKEITSEIAQYQKKVISNFIKRPIKMKNAFEDYIDYLENLNKEIAERYGSEYTYRLDYIIKLFSLKLSNSKNKDKMSLYLNSLKYSIEFLHNSMQNMSLEGFENTGLLYSGENVDASLYDELYVPHSGSDEKKKFSYNFEKIHYLKYDSGYNNKQWAYIQLENVKIFLEKYVSFHDTKSDFEHYALVNLALYLECLEKKCLINKNIPNDFKYRERLLFNNELEELFYNK</sequence>
<name>A0A6A8DMW7_9BACI</name>